<keyword evidence="4" id="KW-1185">Reference proteome</keyword>
<reference evidence="3 4" key="1">
    <citation type="submission" date="2016-10" db="EMBL/GenBank/DDBJ databases">
        <authorList>
            <person name="de Groot N.N."/>
        </authorList>
    </citation>
    <scope>NUCLEOTIDE SEQUENCE [LARGE SCALE GENOMIC DNA]</scope>
    <source>
        <strain evidence="3 4">CGMCC 1.11147</strain>
    </source>
</reference>
<dbReference type="EMBL" id="FNIC01000007">
    <property type="protein sequence ID" value="SDO32879.1"/>
    <property type="molecule type" value="Genomic_DNA"/>
</dbReference>
<proteinExistence type="predicted"/>
<feature type="region of interest" description="Disordered" evidence="1">
    <location>
        <begin position="59"/>
        <end position="115"/>
    </location>
</feature>
<organism evidence="3 4">
    <name type="scientific">Nocardioides szechwanensis</name>
    <dbReference type="NCBI Taxonomy" id="1005944"/>
    <lineage>
        <taxon>Bacteria</taxon>
        <taxon>Bacillati</taxon>
        <taxon>Actinomycetota</taxon>
        <taxon>Actinomycetes</taxon>
        <taxon>Propionibacteriales</taxon>
        <taxon>Nocardioidaceae</taxon>
        <taxon>Nocardioides</taxon>
    </lineage>
</organism>
<dbReference type="Proteomes" id="UP000199004">
    <property type="component" value="Unassembled WGS sequence"/>
</dbReference>
<dbReference type="AlphaFoldDB" id="A0A1H0IN38"/>
<evidence type="ECO:0000313" key="3">
    <source>
        <dbReference type="EMBL" id="SDO32879.1"/>
    </source>
</evidence>
<keyword evidence="2" id="KW-0812">Transmembrane</keyword>
<gene>
    <name evidence="3" type="ORF">SAMN05192576_3855</name>
</gene>
<feature type="compositionally biased region" description="Low complexity" evidence="1">
    <location>
        <begin position="105"/>
        <end position="114"/>
    </location>
</feature>
<accession>A0A1H0IN38</accession>
<protein>
    <submittedName>
        <fullName evidence="3">Uncharacterized protein</fullName>
    </submittedName>
</protein>
<evidence type="ECO:0000256" key="2">
    <source>
        <dbReference type="SAM" id="Phobius"/>
    </source>
</evidence>
<dbReference type="STRING" id="1005944.SAMN05192576_3855"/>
<feature type="region of interest" description="Disordered" evidence="1">
    <location>
        <begin position="139"/>
        <end position="169"/>
    </location>
</feature>
<sequence length="169" mass="16208">MRLGYTGLGVGAVVFVLVLVTSYVVIEVAPRIGLPGARDARAQSVVRYPALEAVPTVDRGGRSAGGGVATRARPGIATQEAGTTSPAIDEAGGSAEDGGWGSAGTGSTSDGPGTAVVEGQVSQAVDPVVDGLAASLDAATGGASGAVTGPAGGVVDDATDLGDALLPRP</sequence>
<feature type="transmembrane region" description="Helical" evidence="2">
    <location>
        <begin position="6"/>
        <end position="26"/>
    </location>
</feature>
<name>A0A1H0IN38_9ACTN</name>
<keyword evidence="2" id="KW-1133">Transmembrane helix</keyword>
<evidence type="ECO:0000313" key="4">
    <source>
        <dbReference type="Proteomes" id="UP000199004"/>
    </source>
</evidence>
<feature type="compositionally biased region" description="Low complexity" evidence="1">
    <location>
        <begin position="139"/>
        <end position="156"/>
    </location>
</feature>
<evidence type="ECO:0000256" key="1">
    <source>
        <dbReference type="SAM" id="MobiDB-lite"/>
    </source>
</evidence>
<keyword evidence="2" id="KW-0472">Membrane</keyword>
<feature type="compositionally biased region" description="Gly residues" evidence="1">
    <location>
        <begin position="95"/>
        <end position="104"/>
    </location>
</feature>